<feature type="repeat" description="WD" evidence="1">
    <location>
        <begin position="217"/>
        <end position="259"/>
    </location>
</feature>
<organism evidence="2 3">
    <name type="scientific">Naumovozyma dairenensis (strain ATCC 10597 / BCRC 20456 / CBS 421 / NBRC 0211 / NRRL Y-12639)</name>
    <name type="common">Saccharomyces dairenensis</name>
    <dbReference type="NCBI Taxonomy" id="1071378"/>
    <lineage>
        <taxon>Eukaryota</taxon>
        <taxon>Fungi</taxon>
        <taxon>Dikarya</taxon>
        <taxon>Ascomycota</taxon>
        <taxon>Saccharomycotina</taxon>
        <taxon>Saccharomycetes</taxon>
        <taxon>Saccharomycetales</taxon>
        <taxon>Saccharomycetaceae</taxon>
        <taxon>Naumovozyma</taxon>
    </lineage>
</organism>
<dbReference type="eggNOG" id="KOG4155">
    <property type="taxonomic scope" value="Eukaryota"/>
</dbReference>
<evidence type="ECO:0000256" key="1">
    <source>
        <dbReference type="PROSITE-ProRule" id="PRU00221"/>
    </source>
</evidence>
<dbReference type="PANTHER" id="PTHR46202">
    <property type="entry name" value="DNA EXCISION REPAIR PROTEIN ERCC-8"/>
    <property type="match status" value="1"/>
</dbReference>
<dbReference type="InterPro" id="IPR036322">
    <property type="entry name" value="WD40_repeat_dom_sf"/>
</dbReference>
<dbReference type="RefSeq" id="XP_003667977.1">
    <property type="nucleotide sequence ID" value="XM_003667929.1"/>
</dbReference>
<dbReference type="OMA" id="WNSEGSE"/>
<dbReference type="AlphaFoldDB" id="G0W4J6"/>
<dbReference type="PROSITE" id="PS50082">
    <property type="entry name" value="WD_REPEATS_2"/>
    <property type="match status" value="3"/>
</dbReference>
<dbReference type="HOGENOM" id="CLU_042821_0_0_1"/>
<evidence type="ECO:0000313" key="3">
    <source>
        <dbReference type="Proteomes" id="UP000000689"/>
    </source>
</evidence>
<accession>G0W4J6</accession>
<dbReference type="GO" id="GO:0006283">
    <property type="term" value="P:transcription-coupled nucleotide-excision repair"/>
    <property type="evidence" value="ECO:0007669"/>
    <property type="project" value="InterPro"/>
</dbReference>
<feature type="repeat" description="WD" evidence="1">
    <location>
        <begin position="377"/>
        <end position="409"/>
    </location>
</feature>
<dbReference type="Gene3D" id="2.130.10.10">
    <property type="entry name" value="YVTN repeat-like/Quinoprotein amine dehydrogenase"/>
    <property type="match status" value="1"/>
</dbReference>
<dbReference type="Proteomes" id="UP000000689">
    <property type="component" value="Chromosome 1"/>
</dbReference>
<dbReference type="InterPro" id="IPR001680">
    <property type="entry name" value="WD40_rpt"/>
</dbReference>
<dbReference type="GO" id="GO:0000109">
    <property type="term" value="C:nucleotide-excision repair complex"/>
    <property type="evidence" value="ECO:0007669"/>
    <property type="project" value="TreeGrafter"/>
</dbReference>
<reference evidence="2 3" key="1">
    <citation type="journal article" date="2011" name="Proc. Natl. Acad. Sci. U.S.A.">
        <title>Evolutionary erosion of yeast sex chromosomes by mating-type switching accidents.</title>
        <authorList>
            <person name="Gordon J.L."/>
            <person name="Armisen D."/>
            <person name="Proux-Wera E."/>
            <person name="Oheigeartaigh S.S."/>
            <person name="Byrne K.P."/>
            <person name="Wolfe K.H."/>
        </authorList>
    </citation>
    <scope>NUCLEOTIDE SEQUENCE [LARGE SCALE GENOMIC DNA]</scope>
    <source>
        <strain evidence="3">ATCC 10597 / BCRC 20456 / CBS 421 / NBRC 0211 / NRRL Y-12639</strain>
    </source>
</reference>
<dbReference type="KEGG" id="ndi:NDAI_0A05790"/>
<dbReference type="Pfam" id="PF00400">
    <property type="entry name" value="WD40"/>
    <property type="match status" value="4"/>
</dbReference>
<feature type="repeat" description="WD" evidence="1">
    <location>
        <begin position="317"/>
        <end position="359"/>
    </location>
</feature>
<dbReference type="InterPro" id="IPR015943">
    <property type="entry name" value="WD40/YVTN_repeat-like_dom_sf"/>
</dbReference>
<keyword evidence="1" id="KW-0853">WD repeat</keyword>
<protein>
    <submittedName>
        <fullName evidence="2">Uncharacterized protein</fullName>
    </submittedName>
</protein>
<evidence type="ECO:0000313" key="2">
    <source>
        <dbReference type="EMBL" id="CCD22734.1"/>
    </source>
</evidence>
<dbReference type="STRING" id="1071378.G0W4J6"/>
<gene>
    <name evidence="2" type="primary">NDAI0A05790</name>
    <name evidence="2" type="ordered locus">NDAI_0A05790</name>
</gene>
<keyword evidence="3" id="KW-1185">Reference proteome</keyword>
<name>G0W4J6_NAUDC</name>
<proteinExistence type="predicted"/>
<dbReference type="EMBL" id="HE580267">
    <property type="protein sequence ID" value="CCD22734.1"/>
    <property type="molecule type" value="Genomic_DNA"/>
</dbReference>
<dbReference type="GO" id="GO:0031464">
    <property type="term" value="C:Cul4A-RING E3 ubiquitin ligase complex"/>
    <property type="evidence" value="ECO:0007669"/>
    <property type="project" value="TreeGrafter"/>
</dbReference>
<sequence length="496" mass="57536">MDETREELTIISYLWIIQMDNLINEYKLGLRSYECLEKEVKRTNFENLFEDVNFSSDTNFNTILSSPDRKSEEPFKTKIHKYDLNKSNSTNLLSPNCLDIDPTGQFLLSGNNNGSIILFALDDKLKDNELFNKKVNYSKRAASEKEIEPIVQSSKNHYIKDHNKDGMRMVHSFETNRNKFRMYRKSDLKNTFPYSSNVPNLTSANRIIPSEEMEDETGSHISGISTMKWYGEDNGMFFTGSYDKIIKIWDTNEFKSVQDLPFEHKINQIDNVKNNYMNEVIVVASDDYYPRLIDLKSMNLGITVFGKSTSSNRRRNDEGMNSEILTCKMNPNNGNIICSGDAEGRVKLWDLRMTNKLLYELQREQSNTGNANSKINTKAHLQACTDLCWNEVGSKLCSIGTDGRLYIWDPFLSDKTLINRPQLLGSIDLLRNRFKIRTSQRLIWFNDFVICNTDNGEVHIYETQQYKLWNKIEHHQSYNTSIISTGTNKKERVPTI</sequence>
<dbReference type="SUPFAM" id="SSF50978">
    <property type="entry name" value="WD40 repeat-like"/>
    <property type="match status" value="1"/>
</dbReference>
<dbReference type="PANTHER" id="PTHR46202:SF1">
    <property type="entry name" value="DNA EXCISION REPAIR PROTEIN ERCC-8"/>
    <property type="match status" value="1"/>
</dbReference>
<dbReference type="GO" id="GO:0043161">
    <property type="term" value="P:proteasome-mediated ubiquitin-dependent protein catabolic process"/>
    <property type="evidence" value="ECO:0007669"/>
    <property type="project" value="TreeGrafter"/>
</dbReference>
<dbReference type="OrthoDB" id="361494at2759"/>
<dbReference type="SMART" id="SM00320">
    <property type="entry name" value="WD40"/>
    <property type="match status" value="4"/>
</dbReference>
<dbReference type="GeneID" id="11493890"/>
<dbReference type="GO" id="GO:0000209">
    <property type="term" value="P:protein polyubiquitination"/>
    <property type="evidence" value="ECO:0007669"/>
    <property type="project" value="TreeGrafter"/>
</dbReference>
<dbReference type="InterPro" id="IPR042238">
    <property type="entry name" value="Rad28/ERCC8/Ckn1/ATCSA-1"/>
</dbReference>